<evidence type="ECO:0000313" key="4">
    <source>
        <dbReference type="Proteomes" id="UP000199651"/>
    </source>
</evidence>
<dbReference type="PROSITE" id="PS50005">
    <property type="entry name" value="TPR"/>
    <property type="match status" value="2"/>
</dbReference>
<feature type="domain" description="CHAT" evidence="2">
    <location>
        <begin position="50"/>
        <end position="306"/>
    </location>
</feature>
<keyword evidence="4" id="KW-1185">Reference proteome</keyword>
<dbReference type="InterPro" id="IPR019734">
    <property type="entry name" value="TPR_rpt"/>
</dbReference>
<name>A0A1H0UTW9_9PSEU</name>
<proteinExistence type="predicted"/>
<dbReference type="PANTHER" id="PTHR47691">
    <property type="entry name" value="REGULATOR-RELATED"/>
    <property type="match status" value="1"/>
</dbReference>
<dbReference type="Pfam" id="PF12770">
    <property type="entry name" value="CHAT"/>
    <property type="match status" value="1"/>
</dbReference>
<dbReference type="SMART" id="SM00028">
    <property type="entry name" value="TPR"/>
    <property type="match status" value="8"/>
</dbReference>
<feature type="repeat" description="TPR" evidence="1">
    <location>
        <begin position="1195"/>
        <end position="1228"/>
    </location>
</feature>
<gene>
    <name evidence="3" type="ORF">SAMN05192558_11263</name>
</gene>
<dbReference type="STRING" id="504798.SAMN05421871_107341"/>
<dbReference type="EMBL" id="FNJB01000012">
    <property type="protein sequence ID" value="SDP69630.1"/>
    <property type="molecule type" value="Genomic_DNA"/>
</dbReference>
<accession>A0A1H0UTW9</accession>
<dbReference type="SUPFAM" id="SSF48452">
    <property type="entry name" value="TPR-like"/>
    <property type="match status" value="3"/>
</dbReference>
<dbReference type="SUPFAM" id="SSF52540">
    <property type="entry name" value="P-loop containing nucleoside triphosphate hydrolases"/>
    <property type="match status" value="1"/>
</dbReference>
<dbReference type="RefSeq" id="WP_091382175.1">
    <property type="nucleotide sequence ID" value="NZ_FNDV01000007.1"/>
</dbReference>
<evidence type="ECO:0000313" key="3">
    <source>
        <dbReference type="EMBL" id="SDP69630.1"/>
    </source>
</evidence>
<feature type="repeat" description="TPR" evidence="1">
    <location>
        <begin position="1235"/>
        <end position="1268"/>
    </location>
</feature>
<evidence type="ECO:0000259" key="2">
    <source>
        <dbReference type="Pfam" id="PF12770"/>
    </source>
</evidence>
<dbReference type="Pfam" id="PF13424">
    <property type="entry name" value="TPR_12"/>
    <property type="match status" value="1"/>
</dbReference>
<dbReference type="Proteomes" id="UP000199651">
    <property type="component" value="Unassembled WGS sequence"/>
</dbReference>
<keyword evidence="1" id="KW-0802">TPR repeat</keyword>
<dbReference type="PANTHER" id="PTHR47691:SF3">
    <property type="entry name" value="HTH-TYPE TRANSCRIPTIONAL REGULATOR RV0890C-RELATED"/>
    <property type="match status" value="1"/>
</dbReference>
<reference evidence="4" key="1">
    <citation type="submission" date="2016-10" db="EMBL/GenBank/DDBJ databases">
        <authorList>
            <person name="Varghese N."/>
            <person name="Submissions S."/>
        </authorList>
    </citation>
    <scope>NUCLEOTIDE SEQUENCE [LARGE SCALE GENOMIC DNA]</scope>
    <source>
        <strain evidence="4">IBRC-M 10655</strain>
    </source>
</reference>
<sequence length="1360" mass="147280">MVRLDIDADHVRLTGAGIEVRQPHPGVDERIRDLAWRVGHRPIPEVIHDLGTALGQRFLAGPVGAALAEVISREGRTRLAVACSAPDLADLPWEATVVPGRLRPLALDSVDVWRVVASPAQVERPEGPLRIVAAIGAPEVGGGELLDYEDELSHILDAVDPSRERHALVRVLEWGSLNAIAAALADEPCDVLHVSCHGQPGELVLETDTGEADRVDATRFMGALPSHPTLVVLAGCSTAVAARSDLTGLARGLVAGGTPAVLAMSGTVSDDYATALCAKLYDTLARPGGVDLVAALSDARRALARDGLVPQWVNPVLFLAEGVTPVLSCGPGMKTARPPVIRGGAVRRVGGFVGRRAALRRLTAAAGGILLHGIGGVGKTSLAAELAARSDIPVVALSGKVYVDTVLDAVRAELSRHCADDHPLREALTLLADPRPPWTERLALLDGVAPPILLVLDNAEDNLDTEHRIADPDLAGLLDRWQAYGKLLITSRHPFPVHGVTAHHVGPLSWPETRKLMWRLPAVDALPPDDRWLAWTQLGGHPRALEYLDAVLRGGEARFADVTARLAAARAGRHADTGTGLDGAVAEVGSLIADDVLLPDLLDRVDAVPLARALLVGASVYRRPVIRTGLDWQVAEVTDTAEDAEADLDHPPLTVPAGVEEAIELLGRLGLLVPTEDGYLVHRWTAGALHDLTARDVLVAAHDRAQAFRWWFVRATARQKLADIEQMLESRHHCYAAGDVSNAIEVTRVVSGELLTRGHWAWAEQLCTDALGWIEATERQIAGLTLQLAKIRHARGDTDHAHHLLTESLEVFVGCGDHSNAAATRHQLALIAEHRADLFTAKQLYLETLATYEELGDRRAMGVAHHQLAGLAKTERDTAAAEEHYERALALAEDVDDLEGIAAATHQLGIIAQNRHDLDKAATCFRFSRERFAALGDRVNTGVADIALSDVARLRRDLPAAEAHTRAALREFESLGDRAHIAEGLLQLGYIARDRGDYEWAESCMSSAAVHFEQVGSLGLAVWAYRLTGTLRTMLGRNQDAVHATLRSKQLREHAGMPPGDEGEWLALQCRELGRDVFLATARESVDAAQAANVLDHALWINVRMDAYENQGGSAGDFHRFGMKAAERRDFGEALPFLKQALARYNEIGHLPGVAHTSELLGNALGELGEPSTAKAHFRTALEINQRRNVSENIAVNYHQLGQMSQREGAHEEAADYFRASIDIKQRTGNLPGVVNSLFHLGRVAEDLGDWAEARRCYEECLTLDDRLGDRGGMAVTQAQIGILLRLQERPAEAVPWLVTALKTNLGLRSDNASRNLTELRRNRTTLGEDAFVAVLREHLPADWVTRVLSLTDMVPRAQN</sequence>
<dbReference type="InterPro" id="IPR027417">
    <property type="entry name" value="P-loop_NTPase"/>
</dbReference>
<evidence type="ECO:0000256" key="1">
    <source>
        <dbReference type="PROSITE-ProRule" id="PRU00339"/>
    </source>
</evidence>
<dbReference type="InterPro" id="IPR011990">
    <property type="entry name" value="TPR-like_helical_dom_sf"/>
</dbReference>
<dbReference type="OrthoDB" id="4302715at2"/>
<dbReference type="Gene3D" id="1.25.40.10">
    <property type="entry name" value="Tetratricopeptide repeat domain"/>
    <property type="match status" value="3"/>
</dbReference>
<dbReference type="Gene3D" id="3.40.50.300">
    <property type="entry name" value="P-loop containing nucleotide triphosphate hydrolases"/>
    <property type="match status" value="1"/>
</dbReference>
<organism evidence="3 4">
    <name type="scientific">Actinokineospora alba</name>
    <dbReference type="NCBI Taxonomy" id="504798"/>
    <lineage>
        <taxon>Bacteria</taxon>
        <taxon>Bacillati</taxon>
        <taxon>Actinomycetota</taxon>
        <taxon>Actinomycetes</taxon>
        <taxon>Pseudonocardiales</taxon>
        <taxon>Pseudonocardiaceae</taxon>
        <taxon>Actinokineospora</taxon>
    </lineage>
</organism>
<protein>
    <submittedName>
        <fullName evidence="3">Tetratricopeptide repeat-containing protein</fullName>
    </submittedName>
</protein>
<dbReference type="InterPro" id="IPR024983">
    <property type="entry name" value="CHAT_dom"/>
</dbReference>